<reference evidence="5" key="1">
    <citation type="submission" date="2019-08" db="EMBL/GenBank/DDBJ databases">
        <authorList>
            <person name="Kucharzyk K."/>
            <person name="Murdoch R.W."/>
            <person name="Higgins S."/>
            <person name="Loffler F."/>
        </authorList>
    </citation>
    <scope>NUCLEOTIDE SEQUENCE</scope>
</reference>
<evidence type="ECO:0000256" key="1">
    <source>
        <dbReference type="ARBA" id="ARBA00006739"/>
    </source>
</evidence>
<dbReference type="GO" id="GO:0016757">
    <property type="term" value="F:glycosyltransferase activity"/>
    <property type="evidence" value="ECO:0007669"/>
    <property type="project" value="UniProtKB-KW"/>
</dbReference>
<keyword evidence="2" id="KW-0328">Glycosyltransferase</keyword>
<gene>
    <name evidence="5" type="ORF">SDC9_25018</name>
</gene>
<proteinExistence type="inferred from homology"/>
<sequence length="297" mass="34720">MYNHMKKISIIIVTYNSEDHIYDCLASIHKYNDLNDHLEIIVVDNNSNDCKTVFKKISELYPHINLINNPINGGYGQGNNLGIEKASAPIIMIMNPDVRLVEPILMDAYDSFQKNGNLAILGMKQWYNEKTPGLSFDVDSLDSNPIFSIFKSKISNKLNWFDSKTMYINGSCFFVRKKYFDLAGKFDESLFLYCEEKDLHRRITSLSPKISVEFNKKMNYLHLVGDRTLSYKSSLNLLESELYYARKFGVSESDCLHKRLRIIQFYLLLQFIKRQKDNSNVLQQLKNEYKRRINNLQ</sequence>
<comment type="similarity">
    <text evidence="1">Belongs to the glycosyltransferase 2 family.</text>
</comment>
<evidence type="ECO:0000313" key="5">
    <source>
        <dbReference type="EMBL" id="MPL79143.1"/>
    </source>
</evidence>
<name>A0A644UK29_9ZZZZ</name>
<dbReference type="PANTHER" id="PTHR43179:SF12">
    <property type="entry name" value="GALACTOFURANOSYLTRANSFERASE GLFT2"/>
    <property type="match status" value="1"/>
</dbReference>
<keyword evidence="3" id="KW-0808">Transferase</keyword>
<feature type="domain" description="Glycosyltransferase 2-like" evidence="4">
    <location>
        <begin position="9"/>
        <end position="180"/>
    </location>
</feature>
<dbReference type="Pfam" id="PF00535">
    <property type="entry name" value="Glycos_transf_2"/>
    <property type="match status" value="1"/>
</dbReference>
<dbReference type="CDD" id="cd04186">
    <property type="entry name" value="GT_2_like_c"/>
    <property type="match status" value="1"/>
</dbReference>
<dbReference type="SUPFAM" id="SSF53448">
    <property type="entry name" value="Nucleotide-diphospho-sugar transferases"/>
    <property type="match status" value="1"/>
</dbReference>
<organism evidence="5">
    <name type="scientific">bioreactor metagenome</name>
    <dbReference type="NCBI Taxonomy" id="1076179"/>
    <lineage>
        <taxon>unclassified sequences</taxon>
        <taxon>metagenomes</taxon>
        <taxon>ecological metagenomes</taxon>
    </lineage>
</organism>
<comment type="caution">
    <text evidence="5">The sequence shown here is derived from an EMBL/GenBank/DDBJ whole genome shotgun (WGS) entry which is preliminary data.</text>
</comment>
<evidence type="ECO:0000256" key="2">
    <source>
        <dbReference type="ARBA" id="ARBA00022676"/>
    </source>
</evidence>
<protein>
    <recommendedName>
        <fullName evidence="4">Glycosyltransferase 2-like domain-containing protein</fullName>
    </recommendedName>
</protein>
<evidence type="ECO:0000256" key="3">
    <source>
        <dbReference type="ARBA" id="ARBA00022679"/>
    </source>
</evidence>
<dbReference type="AlphaFoldDB" id="A0A644UK29"/>
<dbReference type="PANTHER" id="PTHR43179">
    <property type="entry name" value="RHAMNOSYLTRANSFERASE WBBL"/>
    <property type="match status" value="1"/>
</dbReference>
<dbReference type="Gene3D" id="3.90.550.10">
    <property type="entry name" value="Spore Coat Polysaccharide Biosynthesis Protein SpsA, Chain A"/>
    <property type="match status" value="1"/>
</dbReference>
<dbReference type="InterPro" id="IPR029044">
    <property type="entry name" value="Nucleotide-diphossugar_trans"/>
</dbReference>
<dbReference type="EMBL" id="VSSQ01000123">
    <property type="protein sequence ID" value="MPL79143.1"/>
    <property type="molecule type" value="Genomic_DNA"/>
</dbReference>
<accession>A0A644UK29</accession>
<evidence type="ECO:0000259" key="4">
    <source>
        <dbReference type="Pfam" id="PF00535"/>
    </source>
</evidence>
<dbReference type="InterPro" id="IPR001173">
    <property type="entry name" value="Glyco_trans_2-like"/>
</dbReference>